<evidence type="ECO:0000313" key="2">
    <source>
        <dbReference type="EMBL" id="BAT14899.1"/>
    </source>
</evidence>
<dbReference type="AlphaFoldDB" id="A0A0P0Y4N6"/>
<name>A0A0P0Y4N6_ORYSJ</name>
<protein>
    <submittedName>
        <fullName evidence="2">Os11g0620200 protein</fullName>
    </submittedName>
</protein>
<feature type="region of interest" description="Disordered" evidence="1">
    <location>
        <begin position="18"/>
        <end position="37"/>
    </location>
</feature>
<dbReference type="InParanoid" id="A0A0P0Y4N6"/>
<reference evidence="2 3" key="2">
    <citation type="journal article" date="2013" name="Plant Cell Physiol.">
        <title>Rice Annotation Project Database (RAP-DB): an integrative and interactive database for rice genomics.</title>
        <authorList>
            <person name="Sakai H."/>
            <person name="Lee S.S."/>
            <person name="Tanaka T."/>
            <person name="Numa H."/>
            <person name="Kim J."/>
            <person name="Kawahara Y."/>
            <person name="Wakimoto H."/>
            <person name="Yang C.C."/>
            <person name="Iwamoto M."/>
            <person name="Abe T."/>
            <person name="Yamada Y."/>
            <person name="Muto A."/>
            <person name="Inokuchi H."/>
            <person name="Ikemura T."/>
            <person name="Matsumoto T."/>
            <person name="Sasaki T."/>
            <person name="Itoh T."/>
        </authorList>
    </citation>
    <scope>NUCLEOTIDE SEQUENCE [LARGE SCALE GENOMIC DNA]</scope>
    <source>
        <strain evidence="3">cv. Nipponbare</strain>
    </source>
</reference>
<evidence type="ECO:0000313" key="3">
    <source>
        <dbReference type="Proteomes" id="UP000059680"/>
    </source>
</evidence>
<evidence type="ECO:0000256" key="1">
    <source>
        <dbReference type="SAM" id="MobiDB-lite"/>
    </source>
</evidence>
<sequence length="121" mass="12526">MTTTSSMSLLVYSATMRRRGDGGGGWRRRGGGGGGGWRWCGRGGGGGIAKVQPNAADTLRGGSTVRGAGTAGMLRVAEGVGGVPVRVRAEPQLRQIHLKPQDQVPLCCLWSPCAVLPLDLN</sequence>
<reference evidence="3" key="1">
    <citation type="journal article" date="2005" name="Nature">
        <title>The map-based sequence of the rice genome.</title>
        <authorList>
            <consortium name="International rice genome sequencing project (IRGSP)"/>
            <person name="Matsumoto T."/>
            <person name="Wu J."/>
            <person name="Kanamori H."/>
            <person name="Katayose Y."/>
            <person name="Fujisawa M."/>
            <person name="Namiki N."/>
            <person name="Mizuno H."/>
            <person name="Yamamoto K."/>
            <person name="Antonio B.A."/>
            <person name="Baba T."/>
            <person name="Sakata K."/>
            <person name="Nagamura Y."/>
            <person name="Aoki H."/>
            <person name="Arikawa K."/>
            <person name="Arita K."/>
            <person name="Bito T."/>
            <person name="Chiden Y."/>
            <person name="Fujitsuka N."/>
            <person name="Fukunaka R."/>
            <person name="Hamada M."/>
            <person name="Harada C."/>
            <person name="Hayashi A."/>
            <person name="Hijishita S."/>
            <person name="Honda M."/>
            <person name="Hosokawa S."/>
            <person name="Ichikawa Y."/>
            <person name="Idonuma A."/>
            <person name="Iijima M."/>
            <person name="Ikeda M."/>
            <person name="Ikeno M."/>
            <person name="Ito K."/>
            <person name="Ito S."/>
            <person name="Ito T."/>
            <person name="Ito Y."/>
            <person name="Ito Y."/>
            <person name="Iwabuchi A."/>
            <person name="Kamiya K."/>
            <person name="Karasawa W."/>
            <person name="Kurita K."/>
            <person name="Katagiri S."/>
            <person name="Kikuta A."/>
            <person name="Kobayashi H."/>
            <person name="Kobayashi N."/>
            <person name="Machita K."/>
            <person name="Maehara T."/>
            <person name="Masukawa M."/>
            <person name="Mizubayashi T."/>
            <person name="Mukai Y."/>
            <person name="Nagasaki H."/>
            <person name="Nagata Y."/>
            <person name="Naito S."/>
            <person name="Nakashima M."/>
            <person name="Nakama Y."/>
            <person name="Nakamichi Y."/>
            <person name="Nakamura M."/>
            <person name="Meguro A."/>
            <person name="Negishi M."/>
            <person name="Ohta I."/>
            <person name="Ohta T."/>
            <person name="Okamoto M."/>
            <person name="Ono N."/>
            <person name="Saji S."/>
            <person name="Sakaguchi M."/>
            <person name="Sakai K."/>
            <person name="Shibata M."/>
            <person name="Shimokawa T."/>
            <person name="Song J."/>
            <person name="Takazaki Y."/>
            <person name="Terasawa K."/>
            <person name="Tsugane M."/>
            <person name="Tsuji K."/>
            <person name="Ueda S."/>
            <person name="Waki K."/>
            <person name="Yamagata H."/>
            <person name="Yamamoto M."/>
            <person name="Yamamoto S."/>
            <person name="Yamane H."/>
            <person name="Yoshiki S."/>
            <person name="Yoshihara R."/>
            <person name="Yukawa K."/>
            <person name="Zhong H."/>
            <person name="Yano M."/>
            <person name="Yuan Q."/>
            <person name="Ouyang S."/>
            <person name="Liu J."/>
            <person name="Jones K.M."/>
            <person name="Gansberger K."/>
            <person name="Moffat K."/>
            <person name="Hill J."/>
            <person name="Bera J."/>
            <person name="Fadrosh D."/>
            <person name="Jin S."/>
            <person name="Johri S."/>
            <person name="Kim M."/>
            <person name="Overton L."/>
            <person name="Reardon M."/>
            <person name="Tsitrin T."/>
            <person name="Vuong H."/>
            <person name="Weaver B."/>
            <person name="Ciecko A."/>
            <person name="Tallon L."/>
            <person name="Jackson J."/>
            <person name="Pai G."/>
            <person name="Aken S.V."/>
            <person name="Utterback T."/>
            <person name="Reidmuller S."/>
            <person name="Feldblyum T."/>
            <person name="Hsiao J."/>
            <person name="Zismann V."/>
            <person name="Iobst S."/>
            <person name="de Vazeille A.R."/>
            <person name="Buell C.R."/>
            <person name="Ying K."/>
            <person name="Li Y."/>
            <person name="Lu T."/>
            <person name="Huang Y."/>
            <person name="Zhao Q."/>
            <person name="Feng Q."/>
            <person name="Zhang L."/>
            <person name="Zhu J."/>
            <person name="Weng Q."/>
            <person name="Mu J."/>
            <person name="Lu Y."/>
            <person name="Fan D."/>
            <person name="Liu Y."/>
            <person name="Guan J."/>
            <person name="Zhang Y."/>
            <person name="Yu S."/>
            <person name="Liu X."/>
            <person name="Zhang Y."/>
            <person name="Hong G."/>
            <person name="Han B."/>
            <person name="Choisne N."/>
            <person name="Demange N."/>
            <person name="Orjeda G."/>
            <person name="Samain S."/>
            <person name="Cattolico L."/>
            <person name="Pelletier E."/>
            <person name="Couloux A."/>
            <person name="Segurens B."/>
            <person name="Wincker P."/>
            <person name="D'Hont A."/>
            <person name="Scarpelli C."/>
            <person name="Weissenbach J."/>
            <person name="Salanoubat M."/>
            <person name="Quetier F."/>
            <person name="Yu Y."/>
            <person name="Kim H.R."/>
            <person name="Rambo T."/>
            <person name="Currie J."/>
            <person name="Collura K."/>
            <person name="Luo M."/>
            <person name="Yang T."/>
            <person name="Ammiraju J.S.S."/>
            <person name="Engler F."/>
            <person name="Soderlund C."/>
            <person name="Wing R.A."/>
            <person name="Palmer L.E."/>
            <person name="de la Bastide M."/>
            <person name="Spiegel L."/>
            <person name="Nascimento L."/>
            <person name="Zutavern T."/>
            <person name="O'Shaughnessy A."/>
            <person name="Dike S."/>
            <person name="Dedhia N."/>
            <person name="Preston R."/>
            <person name="Balija V."/>
            <person name="McCombie W.R."/>
            <person name="Chow T."/>
            <person name="Chen H."/>
            <person name="Chung M."/>
            <person name="Chen C."/>
            <person name="Shaw J."/>
            <person name="Wu H."/>
            <person name="Hsiao K."/>
            <person name="Chao Y."/>
            <person name="Chu M."/>
            <person name="Cheng C."/>
            <person name="Hour A."/>
            <person name="Lee P."/>
            <person name="Lin S."/>
            <person name="Lin Y."/>
            <person name="Liou J."/>
            <person name="Liu S."/>
            <person name="Hsing Y."/>
            <person name="Raghuvanshi S."/>
            <person name="Mohanty A."/>
            <person name="Bharti A.K."/>
            <person name="Gaur A."/>
            <person name="Gupta V."/>
            <person name="Kumar D."/>
            <person name="Ravi V."/>
            <person name="Vij S."/>
            <person name="Kapur A."/>
            <person name="Khurana P."/>
            <person name="Khurana P."/>
            <person name="Khurana J.P."/>
            <person name="Tyagi A.K."/>
            <person name="Gaikwad K."/>
            <person name="Singh A."/>
            <person name="Dalal V."/>
            <person name="Srivastava S."/>
            <person name="Dixit A."/>
            <person name="Pal A.K."/>
            <person name="Ghazi I.A."/>
            <person name="Yadav M."/>
            <person name="Pandit A."/>
            <person name="Bhargava A."/>
            <person name="Sureshbabu K."/>
            <person name="Batra K."/>
            <person name="Sharma T.R."/>
            <person name="Mohapatra T."/>
            <person name="Singh N.K."/>
            <person name="Messing J."/>
            <person name="Nelson A.B."/>
            <person name="Fuks G."/>
            <person name="Kavchok S."/>
            <person name="Keizer G."/>
            <person name="Linton E."/>
            <person name="Llaca V."/>
            <person name="Song R."/>
            <person name="Tanyolac B."/>
            <person name="Young S."/>
            <person name="Ho-Il K."/>
            <person name="Hahn J.H."/>
            <person name="Sangsakoo G."/>
            <person name="Vanavichit A."/>
            <person name="de Mattos Luiz.A.T."/>
            <person name="Zimmer P.D."/>
            <person name="Malone G."/>
            <person name="Dellagostin O."/>
            <person name="de Oliveira A.C."/>
            <person name="Bevan M."/>
            <person name="Bancroft I."/>
            <person name="Minx P."/>
            <person name="Cordum H."/>
            <person name="Wilson R."/>
            <person name="Cheng Z."/>
            <person name="Jin W."/>
            <person name="Jiang J."/>
            <person name="Leong S.A."/>
            <person name="Iwama H."/>
            <person name="Gojobori T."/>
            <person name="Itoh T."/>
            <person name="Niimura Y."/>
            <person name="Fujii Y."/>
            <person name="Habara T."/>
            <person name="Sakai H."/>
            <person name="Sato Y."/>
            <person name="Wilson G."/>
            <person name="Kumar K."/>
            <person name="McCouch S."/>
            <person name="Juretic N."/>
            <person name="Hoen D."/>
            <person name="Wright S."/>
            <person name="Bruskiewich R."/>
            <person name="Bureau T."/>
            <person name="Miyao A."/>
            <person name="Hirochika H."/>
            <person name="Nishikawa T."/>
            <person name="Kadowaki K."/>
            <person name="Sugiura M."/>
            <person name="Burr B."/>
            <person name="Sasaki T."/>
        </authorList>
    </citation>
    <scope>NUCLEOTIDE SEQUENCE [LARGE SCALE GENOMIC DNA]</scope>
    <source>
        <strain evidence="3">cv. Nipponbare</strain>
    </source>
</reference>
<dbReference type="Proteomes" id="UP000059680">
    <property type="component" value="Chromosome 11"/>
</dbReference>
<dbReference type="PaxDb" id="39947-A0A0P0Y4N6"/>
<organism evidence="2 3">
    <name type="scientific">Oryza sativa subsp. japonica</name>
    <name type="common">Rice</name>
    <dbReference type="NCBI Taxonomy" id="39947"/>
    <lineage>
        <taxon>Eukaryota</taxon>
        <taxon>Viridiplantae</taxon>
        <taxon>Streptophyta</taxon>
        <taxon>Embryophyta</taxon>
        <taxon>Tracheophyta</taxon>
        <taxon>Spermatophyta</taxon>
        <taxon>Magnoliopsida</taxon>
        <taxon>Liliopsida</taxon>
        <taxon>Poales</taxon>
        <taxon>Poaceae</taxon>
        <taxon>BOP clade</taxon>
        <taxon>Oryzoideae</taxon>
        <taxon>Oryzeae</taxon>
        <taxon>Oryzinae</taxon>
        <taxon>Oryza</taxon>
        <taxon>Oryza sativa</taxon>
    </lineage>
</organism>
<proteinExistence type="predicted"/>
<keyword evidence="3" id="KW-1185">Reference proteome</keyword>
<reference evidence="2 3" key="3">
    <citation type="journal article" date="2013" name="Rice">
        <title>Improvement of the Oryza sativa Nipponbare reference genome using next generation sequence and optical map data.</title>
        <authorList>
            <person name="Kawahara Y."/>
            <person name="de la Bastide M."/>
            <person name="Hamilton J.P."/>
            <person name="Kanamori H."/>
            <person name="McCombie W.R."/>
            <person name="Ouyang S."/>
            <person name="Schwartz D.C."/>
            <person name="Tanaka T."/>
            <person name="Wu J."/>
            <person name="Zhou S."/>
            <person name="Childs K.L."/>
            <person name="Davidson R.M."/>
            <person name="Lin H."/>
            <person name="Quesada-Ocampo L."/>
            <person name="Vaillancourt B."/>
            <person name="Sakai H."/>
            <person name="Lee S.S."/>
            <person name="Kim J."/>
            <person name="Numa H."/>
            <person name="Itoh T."/>
            <person name="Buell C.R."/>
            <person name="Matsumoto T."/>
        </authorList>
    </citation>
    <scope>NUCLEOTIDE SEQUENCE [LARGE SCALE GENOMIC DNA]</scope>
    <source>
        <strain evidence="3">cv. Nipponbare</strain>
    </source>
</reference>
<gene>
    <name evidence="2" type="ordered locus">Os11g0620200</name>
    <name evidence="2" type="ORF">OSNPB_110620200</name>
</gene>
<accession>A0A0P0Y4N6</accession>
<dbReference type="EMBL" id="AP014967">
    <property type="protein sequence ID" value="BAT14899.1"/>
    <property type="molecule type" value="Genomic_DNA"/>
</dbReference>